<keyword evidence="1" id="KW-0813">Transport</keyword>
<dbReference type="STRING" id="522772.Dacet_1307"/>
<evidence type="ECO:0000313" key="7">
    <source>
        <dbReference type="Proteomes" id="UP000002012"/>
    </source>
</evidence>
<dbReference type="GO" id="GO:0015920">
    <property type="term" value="P:lipopolysaccharide transport"/>
    <property type="evidence" value="ECO:0007669"/>
    <property type="project" value="InterPro"/>
</dbReference>
<dbReference type="InterPro" id="IPR014340">
    <property type="entry name" value="LptA"/>
</dbReference>
<dbReference type="HOGENOM" id="CLU_095993_7_2_0"/>
<dbReference type="KEGG" id="dap:Dacet_1307"/>
<dbReference type="PANTHER" id="PTHR36504">
    <property type="entry name" value="LIPOPOLYSACCHARIDE EXPORT SYSTEM PROTEIN LPTA"/>
    <property type="match status" value="1"/>
</dbReference>
<dbReference type="GO" id="GO:0001530">
    <property type="term" value="F:lipopolysaccharide binding"/>
    <property type="evidence" value="ECO:0007669"/>
    <property type="project" value="InterPro"/>
</dbReference>
<dbReference type="Pfam" id="PF03968">
    <property type="entry name" value="LptD_N"/>
    <property type="match status" value="1"/>
</dbReference>
<dbReference type="NCBIfam" id="TIGR03002">
    <property type="entry name" value="outer_YhbN_LptA"/>
    <property type="match status" value="1"/>
</dbReference>
<dbReference type="EMBL" id="CP001968">
    <property type="protein sequence ID" value="ADD68079.1"/>
    <property type="molecule type" value="Genomic_DNA"/>
</dbReference>
<keyword evidence="7" id="KW-1185">Reference proteome</keyword>
<reference evidence="6 7" key="1">
    <citation type="journal article" date="2010" name="Stand. Genomic Sci.">
        <title>Complete genome sequence of Denitrovibrio acetiphilus type strain (N2460).</title>
        <authorList>
            <person name="Kiss H."/>
            <person name="Lang E."/>
            <person name="Lapidus A."/>
            <person name="Copeland A."/>
            <person name="Nolan M."/>
            <person name="Glavina Del Rio T."/>
            <person name="Chen F."/>
            <person name="Lucas S."/>
            <person name="Tice H."/>
            <person name="Cheng J.F."/>
            <person name="Han C."/>
            <person name="Goodwin L."/>
            <person name="Pitluck S."/>
            <person name="Liolios K."/>
            <person name="Pati A."/>
            <person name="Ivanova N."/>
            <person name="Mavromatis K."/>
            <person name="Chen A."/>
            <person name="Palaniappan K."/>
            <person name="Land M."/>
            <person name="Hauser L."/>
            <person name="Chang Y.J."/>
            <person name="Jeffries C.D."/>
            <person name="Detter J.C."/>
            <person name="Brettin T."/>
            <person name="Spring S."/>
            <person name="Rohde M."/>
            <person name="Goker M."/>
            <person name="Woyke T."/>
            <person name="Bristow J."/>
            <person name="Eisen J.A."/>
            <person name="Markowitz V."/>
            <person name="Hugenholtz P."/>
            <person name="Kyrpides N.C."/>
            <person name="Klenk H.P."/>
        </authorList>
    </citation>
    <scope>NUCLEOTIDE SEQUENCE [LARGE SCALE GENOMIC DNA]</scope>
    <source>
        <strain evidence="7">DSM 12809 / NBRC 114555 / N2460</strain>
    </source>
</reference>
<dbReference type="Gene3D" id="2.60.450.10">
    <property type="entry name" value="Lipopolysaccharide (LPS) transport protein A like domain"/>
    <property type="match status" value="1"/>
</dbReference>
<protein>
    <submittedName>
        <fullName evidence="6">Lipopolysaccharide transport periplasmic protein LptA</fullName>
    </submittedName>
</protein>
<evidence type="ECO:0000313" key="6">
    <source>
        <dbReference type="EMBL" id="ADD68079.1"/>
    </source>
</evidence>
<feature type="signal peptide" evidence="4">
    <location>
        <begin position="1"/>
        <end position="22"/>
    </location>
</feature>
<proteinExistence type="predicted"/>
<dbReference type="InterPro" id="IPR005653">
    <property type="entry name" value="OstA-like_N"/>
</dbReference>
<evidence type="ECO:0000259" key="5">
    <source>
        <dbReference type="Pfam" id="PF03968"/>
    </source>
</evidence>
<feature type="domain" description="Organic solvent tolerance-like N-terminal" evidence="5">
    <location>
        <begin position="38"/>
        <end position="140"/>
    </location>
</feature>
<dbReference type="PaxDb" id="522772-Dacet_1307"/>
<keyword evidence="3" id="KW-0574">Periplasm</keyword>
<dbReference type="InParanoid" id="D4H7T0"/>
<feature type="chain" id="PRO_5003057689" evidence="4">
    <location>
        <begin position="23"/>
        <end position="165"/>
    </location>
</feature>
<organism evidence="6 7">
    <name type="scientific">Denitrovibrio acetiphilus (strain DSM 12809 / NBRC 114555 / N2460)</name>
    <dbReference type="NCBI Taxonomy" id="522772"/>
    <lineage>
        <taxon>Bacteria</taxon>
        <taxon>Pseudomonadati</taxon>
        <taxon>Deferribacterota</taxon>
        <taxon>Deferribacteres</taxon>
        <taxon>Deferribacterales</taxon>
        <taxon>Geovibrionaceae</taxon>
        <taxon>Denitrovibrio</taxon>
    </lineage>
</organism>
<evidence type="ECO:0000256" key="4">
    <source>
        <dbReference type="SAM" id="SignalP"/>
    </source>
</evidence>
<name>D4H7T0_DENA2</name>
<dbReference type="GO" id="GO:0030288">
    <property type="term" value="C:outer membrane-bounded periplasmic space"/>
    <property type="evidence" value="ECO:0007669"/>
    <property type="project" value="TreeGrafter"/>
</dbReference>
<gene>
    <name evidence="6" type="ordered locus">Dacet_1307</name>
</gene>
<evidence type="ECO:0000256" key="3">
    <source>
        <dbReference type="ARBA" id="ARBA00022764"/>
    </source>
</evidence>
<dbReference type="eggNOG" id="COG1934">
    <property type="taxonomic scope" value="Bacteria"/>
</dbReference>
<keyword evidence="2 4" id="KW-0732">Signal</keyword>
<evidence type="ECO:0000256" key="2">
    <source>
        <dbReference type="ARBA" id="ARBA00022729"/>
    </source>
</evidence>
<accession>D4H7T0</accession>
<sequence length="165" mass="18497" precursor="true">MLKSYIKIISLLALLLAFPAWGFSAETESADKEIVPIHIEADKMVTIGNKSIITGNVVVVRGDMTMKSDEMEVTAAEGNQVKEIYSKGNVRIEDKDLLALSGFARLYQDEQKVVLTDNAKVWKGDNYIEGEKITLFMESNRLFVDKGDNKGDRIKIIITPQKENE</sequence>
<dbReference type="InterPro" id="IPR052037">
    <property type="entry name" value="LPS_export_LptA"/>
</dbReference>
<dbReference type="PANTHER" id="PTHR36504:SF1">
    <property type="entry name" value="LIPOPOLYSACCHARIDE EXPORT SYSTEM PROTEIN LPTA"/>
    <property type="match status" value="1"/>
</dbReference>
<dbReference type="GO" id="GO:0017089">
    <property type="term" value="F:glycolipid transfer activity"/>
    <property type="evidence" value="ECO:0007669"/>
    <property type="project" value="TreeGrafter"/>
</dbReference>
<dbReference type="GO" id="GO:0009279">
    <property type="term" value="C:cell outer membrane"/>
    <property type="evidence" value="ECO:0007669"/>
    <property type="project" value="TreeGrafter"/>
</dbReference>
<dbReference type="Proteomes" id="UP000002012">
    <property type="component" value="Chromosome"/>
</dbReference>
<dbReference type="AlphaFoldDB" id="D4H7T0"/>
<evidence type="ECO:0000256" key="1">
    <source>
        <dbReference type="ARBA" id="ARBA00022448"/>
    </source>
</evidence>
<dbReference type="RefSeq" id="WP_013010601.1">
    <property type="nucleotide sequence ID" value="NC_013943.1"/>
</dbReference>